<reference evidence="1" key="2">
    <citation type="submission" date="2016-06" db="EMBL/GenBank/DDBJ databases">
        <title>The genome of a short-lived fish provides insights into sex chromosome evolution and the genetic control of aging.</title>
        <authorList>
            <person name="Reichwald K."/>
            <person name="Felder M."/>
            <person name="Petzold A."/>
            <person name="Koch P."/>
            <person name="Groth M."/>
            <person name="Platzer M."/>
        </authorList>
    </citation>
    <scope>NUCLEOTIDE SEQUENCE</scope>
    <source>
        <tissue evidence="1">Brain</tissue>
    </source>
</reference>
<accession>A0A1A8V9Q5</accession>
<sequence>SVNPTLFLDTPTPNAMIQSPAFPACESTWFRLQPSVEERKVLLNDTRKQKCFDLLVHSLPVLISQ</sequence>
<reference evidence="1" key="1">
    <citation type="submission" date="2016-05" db="EMBL/GenBank/DDBJ databases">
        <authorList>
            <person name="Lavstsen T."/>
            <person name="Jespersen J.S."/>
        </authorList>
    </citation>
    <scope>NUCLEOTIDE SEQUENCE</scope>
    <source>
        <tissue evidence="1">Brain</tissue>
    </source>
</reference>
<organism evidence="1">
    <name type="scientific">Nothobranchius furzeri</name>
    <name type="common">Turquoise killifish</name>
    <dbReference type="NCBI Taxonomy" id="105023"/>
    <lineage>
        <taxon>Eukaryota</taxon>
        <taxon>Metazoa</taxon>
        <taxon>Chordata</taxon>
        <taxon>Craniata</taxon>
        <taxon>Vertebrata</taxon>
        <taxon>Euteleostomi</taxon>
        <taxon>Actinopterygii</taxon>
        <taxon>Neopterygii</taxon>
        <taxon>Teleostei</taxon>
        <taxon>Neoteleostei</taxon>
        <taxon>Acanthomorphata</taxon>
        <taxon>Ovalentaria</taxon>
        <taxon>Atherinomorphae</taxon>
        <taxon>Cyprinodontiformes</taxon>
        <taxon>Nothobranchiidae</taxon>
        <taxon>Nothobranchius</taxon>
    </lineage>
</organism>
<feature type="non-terminal residue" evidence="1">
    <location>
        <position position="65"/>
    </location>
</feature>
<dbReference type="EMBL" id="HAEJ01015491">
    <property type="protein sequence ID" value="SBS55948.1"/>
    <property type="molecule type" value="Transcribed_RNA"/>
</dbReference>
<name>A0A1A8V9Q5_NOTFU</name>
<evidence type="ECO:0000313" key="1">
    <source>
        <dbReference type="EMBL" id="SBS55948.1"/>
    </source>
</evidence>
<feature type="non-terminal residue" evidence="1">
    <location>
        <position position="1"/>
    </location>
</feature>
<proteinExistence type="predicted"/>
<protein>
    <submittedName>
        <fullName evidence="1">Tripartite motif-containing 25-like</fullName>
    </submittedName>
</protein>
<gene>
    <name evidence="1" type="primary">TRIM25L</name>
</gene>
<dbReference type="AlphaFoldDB" id="A0A1A8V9Q5"/>